<keyword evidence="1" id="KW-0812">Transmembrane</keyword>
<name>A0A6L5YA60_9BACT</name>
<comment type="caution">
    <text evidence="2">The sequence shown here is derived from an EMBL/GenBank/DDBJ whole genome shotgun (WGS) entry which is preliminary data.</text>
</comment>
<accession>A0A6L5YA60</accession>
<reference evidence="2 3" key="1">
    <citation type="submission" date="2019-08" db="EMBL/GenBank/DDBJ databases">
        <title>In-depth cultivation of the pig gut microbiome towards novel bacterial diversity and tailored functional studies.</title>
        <authorList>
            <person name="Wylensek D."/>
            <person name="Hitch T.C.A."/>
            <person name="Clavel T."/>
        </authorList>
    </citation>
    <scope>NUCLEOTIDE SEQUENCE [LARGE SCALE GENOMIC DNA]</scope>
    <source>
        <strain evidence="2 3">SM-530-WT-4B</strain>
    </source>
</reference>
<keyword evidence="1" id="KW-1133">Transmembrane helix</keyword>
<dbReference type="RefSeq" id="WP_154528275.1">
    <property type="nucleotide sequence ID" value="NZ_VUNH01000003.1"/>
</dbReference>
<dbReference type="EMBL" id="VUNH01000003">
    <property type="protein sequence ID" value="MST55170.1"/>
    <property type="molecule type" value="Genomic_DNA"/>
</dbReference>
<dbReference type="Proteomes" id="UP000473699">
    <property type="component" value="Unassembled WGS sequence"/>
</dbReference>
<feature type="transmembrane region" description="Helical" evidence="1">
    <location>
        <begin position="38"/>
        <end position="65"/>
    </location>
</feature>
<organism evidence="2 3">
    <name type="scientific">Pyramidobacter porci</name>
    <dbReference type="NCBI Taxonomy" id="2605789"/>
    <lineage>
        <taxon>Bacteria</taxon>
        <taxon>Thermotogati</taxon>
        <taxon>Synergistota</taxon>
        <taxon>Synergistia</taxon>
        <taxon>Synergistales</taxon>
        <taxon>Dethiosulfovibrionaceae</taxon>
        <taxon>Pyramidobacter</taxon>
    </lineage>
</organism>
<feature type="transmembrane region" description="Helical" evidence="1">
    <location>
        <begin position="12"/>
        <end position="32"/>
    </location>
</feature>
<dbReference type="AlphaFoldDB" id="A0A6L5YA60"/>
<evidence type="ECO:0000313" key="3">
    <source>
        <dbReference type="Proteomes" id="UP000473699"/>
    </source>
</evidence>
<sequence>MDIFSNSFEKKWALIFGFLFFIIMVPFPFFYATRYIPVIYGLPSFIVGWTAHTAITMILIVVFYAQAMRRPEYHEFDEERKGE</sequence>
<evidence type="ECO:0008006" key="4">
    <source>
        <dbReference type="Google" id="ProtNLM"/>
    </source>
</evidence>
<keyword evidence="1" id="KW-0472">Membrane</keyword>
<gene>
    <name evidence="2" type="ORF">FYJ74_03825</name>
</gene>
<proteinExistence type="predicted"/>
<evidence type="ECO:0000256" key="1">
    <source>
        <dbReference type="SAM" id="Phobius"/>
    </source>
</evidence>
<evidence type="ECO:0000313" key="2">
    <source>
        <dbReference type="EMBL" id="MST55170.1"/>
    </source>
</evidence>
<keyword evidence="3" id="KW-1185">Reference proteome</keyword>
<protein>
    <recommendedName>
        <fullName evidence="4">DUF3311 domain-containing protein</fullName>
    </recommendedName>
</protein>